<keyword evidence="8" id="KW-0645">Protease</keyword>
<dbReference type="GO" id="GO:0008270">
    <property type="term" value="F:zinc ion binding"/>
    <property type="evidence" value="ECO:0007669"/>
    <property type="project" value="UniProtKB-KW"/>
</dbReference>
<keyword evidence="3" id="KW-0862">Zinc</keyword>
<dbReference type="GO" id="GO:0006281">
    <property type="term" value="P:DNA repair"/>
    <property type="evidence" value="ECO:0007669"/>
    <property type="project" value="TreeGrafter"/>
</dbReference>
<feature type="domain" description="WLM" evidence="7">
    <location>
        <begin position="1"/>
        <end position="155"/>
    </location>
</feature>
<dbReference type="GO" id="GO:0005634">
    <property type="term" value="C:nucleus"/>
    <property type="evidence" value="ECO:0007669"/>
    <property type="project" value="TreeGrafter"/>
</dbReference>
<keyword evidence="8" id="KW-0378">Hydrolase</keyword>
<evidence type="ECO:0000256" key="5">
    <source>
        <dbReference type="SAM" id="MobiDB-lite"/>
    </source>
</evidence>
<dbReference type="SMART" id="SM00547">
    <property type="entry name" value="ZnF_RBZ"/>
    <property type="match status" value="2"/>
</dbReference>
<dbReference type="Gene3D" id="4.10.1060.10">
    <property type="entry name" value="Zinc finger, RanBP2-type"/>
    <property type="match status" value="1"/>
</dbReference>
<dbReference type="InterPro" id="IPR053000">
    <property type="entry name" value="WSS1-like_metalloprotease"/>
</dbReference>
<evidence type="ECO:0000256" key="4">
    <source>
        <dbReference type="PROSITE-ProRule" id="PRU00322"/>
    </source>
</evidence>
<dbReference type="PROSITE" id="PS50199">
    <property type="entry name" value="ZF_RANBP2_2"/>
    <property type="match status" value="2"/>
</dbReference>
<keyword evidence="2 4" id="KW-0863">Zinc-finger</keyword>
<dbReference type="Pfam" id="PF00641">
    <property type="entry name" value="Zn_ribbon_RanBP"/>
    <property type="match status" value="1"/>
</dbReference>
<dbReference type="InterPro" id="IPR036443">
    <property type="entry name" value="Znf_RanBP2_sf"/>
</dbReference>
<gene>
    <name evidence="8" type="ORF">POM88_032068</name>
</gene>
<evidence type="ECO:0000313" key="8">
    <source>
        <dbReference type="EMBL" id="KAK1375875.1"/>
    </source>
</evidence>
<reference evidence="8" key="2">
    <citation type="submission" date="2023-05" db="EMBL/GenBank/DDBJ databases">
        <authorList>
            <person name="Schelkunov M.I."/>
        </authorList>
    </citation>
    <scope>NUCLEOTIDE SEQUENCE</scope>
    <source>
        <strain evidence="8">Hsosn_3</strain>
        <tissue evidence="8">Leaf</tissue>
    </source>
</reference>
<feature type="domain" description="RanBP2-type" evidence="6">
    <location>
        <begin position="247"/>
        <end position="276"/>
    </location>
</feature>
<proteinExistence type="predicted"/>
<dbReference type="PANTHER" id="PTHR46622">
    <property type="entry name" value="DNA-DEPENDENT METALLOPROTEASE WSS1"/>
    <property type="match status" value="1"/>
</dbReference>
<dbReference type="AlphaFoldDB" id="A0AAD8HZF2"/>
<keyword evidence="1" id="KW-0479">Metal-binding</keyword>
<evidence type="ECO:0000259" key="6">
    <source>
        <dbReference type="PROSITE" id="PS50199"/>
    </source>
</evidence>
<feature type="compositionally biased region" description="Polar residues" evidence="5">
    <location>
        <begin position="162"/>
        <end position="176"/>
    </location>
</feature>
<evidence type="ECO:0000256" key="3">
    <source>
        <dbReference type="ARBA" id="ARBA00022833"/>
    </source>
</evidence>
<dbReference type="PROSITE" id="PS51397">
    <property type="entry name" value="WLM"/>
    <property type="match status" value="1"/>
</dbReference>
<dbReference type="InterPro" id="IPR001876">
    <property type="entry name" value="Znf_RanBP2"/>
</dbReference>
<evidence type="ECO:0000313" key="9">
    <source>
        <dbReference type="Proteomes" id="UP001237642"/>
    </source>
</evidence>
<dbReference type="InterPro" id="IPR013536">
    <property type="entry name" value="WLM_dom"/>
</dbReference>
<dbReference type="PROSITE" id="PS01358">
    <property type="entry name" value="ZF_RANBP2_1"/>
    <property type="match status" value="2"/>
</dbReference>
<dbReference type="Pfam" id="PF08325">
    <property type="entry name" value="WLM"/>
    <property type="match status" value="1"/>
</dbReference>
<evidence type="ECO:0000256" key="2">
    <source>
        <dbReference type="ARBA" id="ARBA00022771"/>
    </source>
</evidence>
<evidence type="ECO:0000256" key="1">
    <source>
        <dbReference type="ARBA" id="ARBA00022723"/>
    </source>
</evidence>
<dbReference type="GO" id="GO:0008237">
    <property type="term" value="F:metallopeptidase activity"/>
    <property type="evidence" value="ECO:0007669"/>
    <property type="project" value="UniProtKB-KW"/>
</dbReference>
<organism evidence="8 9">
    <name type="scientific">Heracleum sosnowskyi</name>
    <dbReference type="NCBI Taxonomy" id="360622"/>
    <lineage>
        <taxon>Eukaryota</taxon>
        <taxon>Viridiplantae</taxon>
        <taxon>Streptophyta</taxon>
        <taxon>Embryophyta</taxon>
        <taxon>Tracheophyta</taxon>
        <taxon>Spermatophyta</taxon>
        <taxon>Magnoliopsida</taxon>
        <taxon>eudicotyledons</taxon>
        <taxon>Gunneridae</taxon>
        <taxon>Pentapetalae</taxon>
        <taxon>asterids</taxon>
        <taxon>campanulids</taxon>
        <taxon>Apiales</taxon>
        <taxon>Apiaceae</taxon>
        <taxon>Apioideae</taxon>
        <taxon>apioid superclade</taxon>
        <taxon>Tordylieae</taxon>
        <taxon>Tordyliinae</taxon>
        <taxon>Heracleum</taxon>
    </lineage>
</organism>
<dbReference type="EMBL" id="JAUIZM010000007">
    <property type="protein sequence ID" value="KAK1375875.1"/>
    <property type="molecule type" value="Genomic_DNA"/>
</dbReference>
<evidence type="ECO:0000259" key="7">
    <source>
        <dbReference type="PROSITE" id="PS51397"/>
    </source>
</evidence>
<dbReference type="Proteomes" id="UP001237642">
    <property type="component" value="Unassembled WGS sequence"/>
</dbReference>
<dbReference type="SUPFAM" id="SSF90209">
    <property type="entry name" value="Ran binding protein zinc finger-like"/>
    <property type="match status" value="1"/>
</dbReference>
<keyword evidence="9" id="KW-1185">Reference proteome</keyword>
<comment type="caution">
    <text evidence="8">The sequence shown here is derived from an EMBL/GenBank/DDBJ whole genome shotgun (WGS) entry which is preliminary data.</text>
</comment>
<dbReference type="PANTHER" id="PTHR46622:SF1">
    <property type="entry name" value="DNA-DEPENDENT METALLOPROTEASE WSS1"/>
    <property type="match status" value="1"/>
</dbReference>
<sequence length="290" mass="31841">MRKRRWKVHVLSEFCPANPGLLGLNVGGGAEVKIRLRTPFNELEFLPYNQILDTMLHELCHNVHGPHNADFYNLLDEIRKECEQGFDLPGRRLGGYTRQPPLSSLRQSALAAAENRVKHGSLLPSGPRRIGGDSNIKSALSPIQAAAMAAERRMQDDLWCASRSSESNGVPETSKSSESEGVPETIKPSIIIAKKSRETSVASTNIPESRDAAVMWQCGVCTLSNQSLALICEACGNAKHESHAPKKQNVWSCKFCTLNNSTEVEKCLACGEWRYSYGAPAFSRGPYVGT</sequence>
<feature type="domain" description="RanBP2-type" evidence="6">
    <location>
        <begin position="210"/>
        <end position="241"/>
    </location>
</feature>
<keyword evidence="8" id="KW-0482">Metalloprotease</keyword>
<accession>A0AAD8HZF2</accession>
<name>A0AAD8HZF2_9APIA</name>
<protein>
    <submittedName>
        <fullName evidence="8">DNA-dependent metalloprotease WSS1-like</fullName>
    </submittedName>
</protein>
<reference evidence="8" key="1">
    <citation type="submission" date="2023-02" db="EMBL/GenBank/DDBJ databases">
        <title>Genome of toxic invasive species Heracleum sosnowskyi carries increased number of genes despite the absence of recent whole-genome duplications.</title>
        <authorList>
            <person name="Schelkunov M."/>
            <person name="Shtratnikova V."/>
            <person name="Makarenko M."/>
            <person name="Klepikova A."/>
            <person name="Omelchenko D."/>
            <person name="Novikova G."/>
            <person name="Obukhova E."/>
            <person name="Bogdanov V."/>
            <person name="Penin A."/>
            <person name="Logacheva M."/>
        </authorList>
    </citation>
    <scope>NUCLEOTIDE SEQUENCE</scope>
    <source>
        <strain evidence="8">Hsosn_3</strain>
        <tissue evidence="8">Leaf</tissue>
    </source>
</reference>
<feature type="region of interest" description="Disordered" evidence="5">
    <location>
        <begin position="162"/>
        <end position="183"/>
    </location>
</feature>